<reference evidence="1 2" key="1">
    <citation type="journal article" date="2016" name="Sci. Rep.">
        <title>The Dendrobium catenatum Lindl. genome sequence provides insights into polysaccharide synthase, floral development and adaptive evolution.</title>
        <authorList>
            <person name="Zhang G.Q."/>
            <person name="Xu Q."/>
            <person name="Bian C."/>
            <person name="Tsai W.C."/>
            <person name="Yeh C.M."/>
            <person name="Liu K.W."/>
            <person name="Yoshida K."/>
            <person name="Zhang L.S."/>
            <person name="Chang S.B."/>
            <person name="Chen F."/>
            <person name="Shi Y."/>
            <person name="Su Y.Y."/>
            <person name="Zhang Y.Q."/>
            <person name="Chen L.J."/>
            <person name="Yin Y."/>
            <person name="Lin M."/>
            <person name="Huang H."/>
            <person name="Deng H."/>
            <person name="Wang Z.W."/>
            <person name="Zhu S.L."/>
            <person name="Zhao X."/>
            <person name="Deng C."/>
            <person name="Niu S.C."/>
            <person name="Huang J."/>
            <person name="Wang M."/>
            <person name="Liu G.H."/>
            <person name="Yang H.J."/>
            <person name="Xiao X.J."/>
            <person name="Hsiao Y.Y."/>
            <person name="Wu W.L."/>
            <person name="Chen Y.Y."/>
            <person name="Mitsuda N."/>
            <person name="Ohme-Takagi M."/>
            <person name="Luo Y.B."/>
            <person name="Van de Peer Y."/>
            <person name="Liu Z.J."/>
        </authorList>
    </citation>
    <scope>NUCLEOTIDE SEQUENCE [LARGE SCALE GENOMIC DNA]</scope>
    <source>
        <tissue evidence="1">The whole plant</tissue>
    </source>
</reference>
<dbReference type="EMBL" id="KZ502674">
    <property type="protein sequence ID" value="PKU74386.1"/>
    <property type="molecule type" value="Genomic_DNA"/>
</dbReference>
<dbReference type="Proteomes" id="UP000233837">
    <property type="component" value="Unassembled WGS sequence"/>
</dbReference>
<name>A0A2I0WFE7_9ASPA</name>
<keyword evidence="2" id="KW-1185">Reference proteome</keyword>
<proteinExistence type="predicted"/>
<gene>
    <name evidence="1" type="ORF">MA16_Dca003589</name>
</gene>
<accession>A0A2I0WFE7</accession>
<evidence type="ECO:0000313" key="2">
    <source>
        <dbReference type="Proteomes" id="UP000233837"/>
    </source>
</evidence>
<dbReference type="AlphaFoldDB" id="A0A2I0WFE7"/>
<organism evidence="1 2">
    <name type="scientific">Dendrobium catenatum</name>
    <dbReference type="NCBI Taxonomy" id="906689"/>
    <lineage>
        <taxon>Eukaryota</taxon>
        <taxon>Viridiplantae</taxon>
        <taxon>Streptophyta</taxon>
        <taxon>Embryophyta</taxon>
        <taxon>Tracheophyta</taxon>
        <taxon>Spermatophyta</taxon>
        <taxon>Magnoliopsida</taxon>
        <taxon>Liliopsida</taxon>
        <taxon>Asparagales</taxon>
        <taxon>Orchidaceae</taxon>
        <taxon>Epidendroideae</taxon>
        <taxon>Malaxideae</taxon>
        <taxon>Dendrobiinae</taxon>
        <taxon>Dendrobium</taxon>
    </lineage>
</organism>
<sequence length="62" mass="7047">MSEPQVVVWLINDVRRWSSGREGLKWWSGGATTSDDGPVVVWRSNDVRRWSGGGEGLKWWSS</sequence>
<evidence type="ECO:0000313" key="1">
    <source>
        <dbReference type="EMBL" id="PKU74386.1"/>
    </source>
</evidence>
<protein>
    <submittedName>
        <fullName evidence="1">Uncharacterized protein</fullName>
    </submittedName>
</protein>
<reference evidence="1 2" key="2">
    <citation type="journal article" date="2017" name="Nature">
        <title>The Apostasia genome and the evolution of orchids.</title>
        <authorList>
            <person name="Zhang G.Q."/>
            <person name="Liu K.W."/>
            <person name="Li Z."/>
            <person name="Lohaus R."/>
            <person name="Hsiao Y.Y."/>
            <person name="Niu S.C."/>
            <person name="Wang J.Y."/>
            <person name="Lin Y.C."/>
            <person name="Xu Q."/>
            <person name="Chen L.J."/>
            <person name="Yoshida K."/>
            <person name="Fujiwara S."/>
            <person name="Wang Z.W."/>
            <person name="Zhang Y.Q."/>
            <person name="Mitsuda N."/>
            <person name="Wang M."/>
            <person name="Liu G.H."/>
            <person name="Pecoraro L."/>
            <person name="Huang H.X."/>
            <person name="Xiao X.J."/>
            <person name="Lin M."/>
            <person name="Wu X.Y."/>
            <person name="Wu W.L."/>
            <person name="Chen Y.Y."/>
            <person name="Chang S.B."/>
            <person name="Sakamoto S."/>
            <person name="Ohme-Takagi M."/>
            <person name="Yagi M."/>
            <person name="Zeng S.J."/>
            <person name="Shen C.Y."/>
            <person name="Yeh C.M."/>
            <person name="Luo Y.B."/>
            <person name="Tsai W.C."/>
            <person name="Van de Peer Y."/>
            <person name="Liu Z.J."/>
        </authorList>
    </citation>
    <scope>NUCLEOTIDE SEQUENCE [LARGE SCALE GENOMIC DNA]</scope>
    <source>
        <tissue evidence="1">The whole plant</tissue>
    </source>
</reference>